<reference evidence="2 3" key="2">
    <citation type="journal article" date="2012" name="Proc. Natl. Acad. Sci. U.S.A.">
        <title>Antigenic diversity is generated by distinct evolutionary mechanisms in African trypanosome species.</title>
        <authorList>
            <person name="Jackson A.P."/>
            <person name="Berry A."/>
            <person name="Aslett M."/>
            <person name="Allison H.C."/>
            <person name="Burton P."/>
            <person name="Vavrova-Anderson J."/>
            <person name="Brown R."/>
            <person name="Browne H."/>
            <person name="Corton N."/>
            <person name="Hauser H."/>
            <person name="Gamble J."/>
            <person name="Gilderthorp R."/>
            <person name="Marcello L."/>
            <person name="McQuillan J."/>
            <person name="Otto T.D."/>
            <person name="Quail M.A."/>
            <person name="Sanders M.J."/>
            <person name="van Tonder A."/>
            <person name="Ginger M.L."/>
            <person name="Field M.C."/>
            <person name="Barry J.D."/>
            <person name="Hertz-Fowler C."/>
            <person name="Berriman M."/>
        </authorList>
    </citation>
    <scope>NUCLEOTIDE SEQUENCE [LARGE SCALE GENOMIC DNA]</scope>
    <source>
        <strain evidence="2 3">IL3000</strain>
    </source>
</reference>
<dbReference type="AlphaFoldDB" id="F9W5U3"/>
<evidence type="ECO:0000256" key="1">
    <source>
        <dbReference type="SAM" id="MobiDB-lite"/>
    </source>
</evidence>
<comment type="caution">
    <text evidence="2">The sequence shown here is derived from an EMBL/GenBank/DDBJ whole genome shotgun (WGS) entry which is preliminary data.</text>
</comment>
<dbReference type="OMA" id="DARCTEK"/>
<reference evidence="3" key="1">
    <citation type="submission" date="2011-07" db="EMBL/GenBank/DDBJ databases">
        <title>Divergent evolution of antigenic variation in African trypanosomes.</title>
        <authorList>
            <person name="Jackson A.P."/>
            <person name="Berry A."/>
            <person name="Allison H.C."/>
            <person name="Burton P."/>
            <person name="Anderson J."/>
            <person name="Aslett M."/>
            <person name="Brown R."/>
            <person name="Corton N."/>
            <person name="Harris D."/>
            <person name="Hauser H."/>
            <person name="Gamble J."/>
            <person name="Gilderthorp R."/>
            <person name="McQuillan J."/>
            <person name="Quail M.A."/>
            <person name="Sanders M."/>
            <person name="Van Tonder A."/>
            <person name="Ginger M.L."/>
            <person name="Donelson J.E."/>
            <person name="Field M.C."/>
            <person name="Barry J.D."/>
            <person name="Berriman M."/>
            <person name="Hertz-Fowler C."/>
        </authorList>
    </citation>
    <scope>NUCLEOTIDE SEQUENCE [LARGE SCALE GENOMIC DNA]</scope>
    <source>
        <strain evidence="3">IL3000</strain>
    </source>
</reference>
<feature type="non-terminal residue" evidence="2">
    <location>
        <position position="492"/>
    </location>
</feature>
<organism evidence="2 3">
    <name type="scientific">Trypanosoma congolense (strain IL3000)</name>
    <dbReference type="NCBI Taxonomy" id="1068625"/>
    <lineage>
        <taxon>Eukaryota</taxon>
        <taxon>Discoba</taxon>
        <taxon>Euglenozoa</taxon>
        <taxon>Kinetoplastea</taxon>
        <taxon>Metakinetoplastina</taxon>
        <taxon>Trypanosomatida</taxon>
        <taxon>Trypanosomatidae</taxon>
        <taxon>Trypanosoma</taxon>
        <taxon>Nannomonas</taxon>
    </lineage>
</organism>
<protein>
    <submittedName>
        <fullName evidence="2">WGS project CAEQ00000000 data, annotated contig 137</fullName>
    </submittedName>
</protein>
<evidence type="ECO:0000313" key="3">
    <source>
        <dbReference type="Proteomes" id="UP000000702"/>
    </source>
</evidence>
<proteinExistence type="predicted"/>
<feature type="region of interest" description="Disordered" evidence="1">
    <location>
        <begin position="297"/>
        <end position="316"/>
    </location>
</feature>
<keyword evidence="3" id="KW-1185">Reference proteome</keyword>
<dbReference type="VEuPathDB" id="TriTrypDB:TcIL3000_0_03470"/>
<feature type="region of interest" description="Disordered" evidence="1">
    <location>
        <begin position="104"/>
        <end position="150"/>
    </location>
</feature>
<gene>
    <name evidence="2" type="ORF">TCIL3000_0_03470</name>
</gene>
<feature type="compositionally biased region" description="Basic and acidic residues" evidence="1">
    <location>
        <begin position="134"/>
        <end position="143"/>
    </location>
</feature>
<accession>F9W5U3</accession>
<dbReference type="Proteomes" id="UP000000702">
    <property type="component" value="Unassembled WGS sequence"/>
</dbReference>
<evidence type="ECO:0000313" key="2">
    <source>
        <dbReference type="EMBL" id="CCD12546.1"/>
    </source>
</evidence>
<sequence length="492" mass="54659">MKRNVCGVLRRKLCRTPISLFISANITLRSMHYPSAAQRRLAFQQFLNRESAPFVGHDVSDEGAGEAINHCHTEVEDRKVEHNVRRRHVLDLVEVRPLQGKLEEGEEFNENERWETRPGNATREGSRPHKGRRNDRYTRRGCDIDPQQRGARDLLSLQQRAAHAVRNAKNKKLVEECRRAAMTLREIHAALQGSTTVANANACSGNNGSAVPCTGGTTEGRIVPSEAVRFQRLHQLRDTTYHLTAEHFAQFPQGFVLDFLDTIGRIVSLVGDPNMTGHGHVVRRAVRSLFMRRYAESHPDFTSKPPGRKSRSPGSSARVQCETLLPIHYFRLLRSTLFLPPADSLKIRGPLGTAVPVEEFCVRQLYTANNNGACSSASSAAYSLQQLGPARAVRVVSWCMRCGLSSSHPTAQGSTWISSSSTLPPVSDLRIPFGVGKEYTHALLGCFAQPYAENSNESQPPQLLPFSVRELAVLCSAVVYYKISTMEALTVL</sequence>
<name>F9W5U3_TRYCI</name>
<dbReference type="EMBL" id="CAEQ01000772">
    <property type="protein sequence ID" value="CCD12546.1"/>
    <property type="molecule type" value="Genomic_DNA"/>
</dbReference>